<dbReference type="PROSITE" id="PS00086">
    <property type="entry name" value="CYTOCHROME_P450"/>
    <property type="match status" value="1"/>
</dbReference>
<dbReference type="PANTHER" id="PTHR46696">
    <property type="entry name" value="P450, PUTATIVE (EUROFUNG)-RELATED"/>
    <property type="match status" value="1"/>
</dbReference>
<keyword evidence="2" id="KW-0408">Iron</keyword>
<dbReference type="InterPro" id="IPR036396">
    <property type="entry name" value="Cyt_P450_sf"/>
</dbReference>
<accession>A0A2S6NB30</accession>
<evidence type="ECO:0000313" key="3">
    <source>
        <dbReference type="EMBL" id="PPQ31823.1"/>
    </source>
</evidence>
<dbReference type="SUPFAM" id="SSF48264">
    <property type="entry name" value="Cytochrome P450"/>
    <property type="match status" value="1"/>
</dbReference>
<dbReference type="GO" id="GO:0016705">
    <property type="term" value="F:oxidoreductase activity, acting on paired donors, with incorporation or reduction of molecular oxygen"/>
    <property type="evidence" value="ECO:0007669"/>
    <property type="project" value="InterPro"/>
</dbReference>
<evidence type="ECO:0000313" key="4">
    <source>
        <dbReference type="Proteomes" id="UP000239724"/>
    </source>
</evidence>
<dbReference type="Gene3D" id="1.10.630.10">
    <property type="entry name" value="Cytochrome P450"/>
    <property type="match status" value="1"/>
</dbReference>
<evidence type="ECO:0000256" key="2">
    <source>
        <dbReference type="RuleBase" id="RU000461"/>
    </source>
</evidence>
<keyword evidence="2" id="KW-0560">Oxidoreductase</keyword>
<dbReference type="OrthoDB" id="9801155at2"/>
<keyword evidence="2" id="KW-0349">Heme</keyword>
<dbReference type="PRINTS" id="PR00385">
    <property type="entry name" value="P450"/>
</dbReference>
<gene>
    <name evidence="3" type="ORF">CCS01_16530</name>
</gene>
<keyword evidence="2" id="KW-0479">Metal-binding</keyword>
<dbReference type="InterPro" id="IPR017972">
    <property type="entry name" value="Cyt_P450_CS"/>
</dbReference>
<dbReference type="EMBL" id="NHRY01000182">
    <property type="protein sequence ID" value="PPQ31823.1"/>
    <property type="molecule type" value="Genomic_DNA"/>
</dbReference>
<organism evidence="3 4">
    <name type="scientific">Rhodopila globiformis</name>
    <name type="common">Rhodopseudomonas globiformis</name>
    <dbReference type="NCBI Taxonomy" id="1071"/>
    <lineage>
        <taxon>Bacteria</taxon>
        <taxon>Pseudomonadati</taxon>
        <taxon>Pseudomonadota</taxon>
        <taxon>Alphaproteobacteria</taxon>
        <taxon>Acetobacterales</taxon>
        <taxon>Acetobacteraceae</taxon>
        <taxon>Rhodopila</taxon>
    </lineage>
</organism>
<comment type="similarity">
    <text evidence="1 2">Belongs to the cytochrome P450 family.</text>
</comment>
<dbReference type="GO" id="GO:0005506">
    <property type="term" value="F:iron ion binding"/>
    <property type="evidence" value="ECO:0007669"/>
    <property type="project" value="InterPro"/>
</dbReference>
<comment type="caution">
    <text evidence="3">The sequence shown here is derived from an EMBL/GenBank/DDBJ whole genome shotgun (WGS) entry which is preliminary data.</text>
</comment>
<sequence>MIPALDIDPFCQAFFDDPGPTHAAMRDAGPVVYLPRYDIHAVARYDDVRAVLLDWRAYASARGVGLSDFAREKPWRLPSLLLETDPPVHDRTRALMDKVLSPAAVRALRDGFTRAAETLVDDLLARGSFDAIHDLAEAYPLTVFPDAVGMPAENRRFLLPYGNMVFNSFGPRNALFEAAVADAEPVLAWVQAQSRREALSTTGFGAAIHEAAERDGFTVAEAEILVRSLLTAGVDTTVNGLGAAIWCLARFPAEFERLRAEPSLARAAFEEAVRLESPVQTFFRTTMRDVVIGGETIPEGRKVLMFLGAANRDPRRWEQPDAYDITRRNAGHVGFGAGAHACVGAVLARLEGEAVLAALARKARAITITGTPRRRYNNTLRALASLPVTLLAA</sequence>
<proteinExistence type="inferred from homology"/>
<dbReference type="GO" id="GO:0020037">
    <property type="term" value="F:heme binding"/>
    <property type="evidence" value="ECO:0007669"/>
    <property type="project" value="InterPro"/>
</dbReference>
<evidence type="ECO:0000256" key="1">
    <source>
        <dbReference type="ARBA" id="ARBA00010617"/>
    </source>
</evidence>
<reference evidence="3 4" key="1">
    <citation type="journal article" date="2018" name="Arch. Microbiol.">
        <title>New insights into the metabolic potential of the phototrophic purple bacterium Rhodopila globiformis DSM 161(T) from its draft genome sequence and evidence for a vanadium-dependent nitrogenase.</title>
        <authorList>
            <person name="Imhoff J.F."/>
            <person name="Rahn T."/>
            <person name="Kunzel S."/>
            <person name="Neulinger S.C."/>
        </authorList>
    </citation>
    <scope>NUCLEOTIDE SEQUENCE [LARGE SCALE GENOMIC DNA]</scope>
    <source>
        <strain evidence="3 4">DSM 161</strain>
    </source>
</reference>
<dbReference type="Pfam" id="PF00067">
    <property type="entry name" value="p450"/>
    <property type="match status" value="1"/>
</dbReference>
<keyword evidence="2" id="KW-0503">Monooxygenase</keyword>
<dbReference type="CDD" id="cd11037">
    <property type="entry name" value="CYP199A2-like"/>
    <property type="match status" value="1"/>
</dbReference>
<dbReference type="PANTHER" id="PTHR46696:SF1">
    <property type="entry name" value="CYTOCHROME P450 YJIB-RELATED"/>
    <property type="match status" value="1"/>
</dbReference>
<dbReference type="AlphaFoldDB" id="A0A2S6NB30"/>
<protein>
    <submittedName>
        <fullName evidence="3">Cytochrome P450</fullName>
    </submittedName>
</protein>
<dbReference type="InterPro" id="IPR001128">
    <property type="entry name" value="Cyt_P450"/>
</dbReference>
<keyword evidence="4" id="KW-1185">Reference proteome</keyword>
<dbReference type="GO" id="GO:0004497">
    <property type="term" value="F:monooxygenase activity"/>
    <property type="evidence" value="ECO:0007669"/>
    <property type="project" value="UniProtKB-KW"/>
</dbReference>
<dbReference type="RefSeq" id="WP_104519925.1">
    <property type="nucleotide sequence ID" value="NZ_NHRY01000182.1"/>
</dbReference>
<dbReference type="Proteomes" id="UP000239724">
    <property type="component" value="Unassembled WGS sequence"/>
</dbReference>
<name>A0A2S6NB30_RHOGL</name>